<dbReference type="RefSeq" id="WP_251971769.1">
    <property type="nucleotide sequence ID" value="NZ_AP025730.1"/>
</dbReference>
<evidence type="ECO:0000313" key="2">
    <source>
        <dbReference type="EMBL" id="BDI03483.1"/>
    </source>
</evidence>
<proteinExistence type="predicted"/>
<feature type="domain" description="PDZ" evidence="1">
    <location>
        <begin position="514"/>
        <end position="585"/>
    </location>
</feature>
<dbReference type="Gene3D" id="2.60.40.3650">
    <property type="match status" value="1"/>
</dbReference>
<dbReference type="Pfam" id="PF17899">
    <property type="entry name" value="Peptidase_M61_N"/>
    <property type="match status" value="1"/>
</dbReference>
<accession>A0ABM7YH03</accession>
<sequence>MATRRRTRAASVAAPAAASAPVHYEVDLSDRNGHHFDVTLTLAAPQAMQLVSLPVWIPGSYLVREFSRHLSGLVATQAGRACTVQQIDKCRWQVHCAGPEAGALQLRYRVYAFDRSVRTAWLDSQRGFFNGTSVCLSCAGHEAGPHGLTLAGLPAGWDVASGLAGDLAGGWQAPDYATLIDHPFELGAFWRGSFEAGGVSHEFVVAGVPPGFDGERLLADTQRICEAQIRFWHGEPGDAGQTRPGFDRYVFMLSAVDDGYGGLEHRNSTALICNRRDLPRRPVAPPPDGRPAAASDGYVTLLGLISHEYFHTWNVKRLCPAEFAPHDLSGEHYTELLWFFEGFTSYYDDLFLVRSGLIDAARYLKLLAKTANQVLGSPGRAVQSVAQASFDAWIKYYRPDENSANATVSYYTKGALVALALDLTLRSEGRGTLDAVMQRLWREACARSVAAGSAPEQGGPISEAHIAAALQAVGRRDFAPELAVWVHGTGDLPLERLLASAAVGWSREAPTLAQRLGARTSDGPAGPTVLAVLSGGVAERAGLAAGDELLALDGWRLGKIDDLTLYGAFDPAGTRTLPLLVSRDRRVLALELPAGASSAAAAEGAVALVVQPKAGAAERRRREAWLGTPPA</sequence>
<organism evidence="2 3">
    <name type="scientific">Sphaerotilus microaerophilus</name>
    <dbReference type="NCBI Taxonomy" id="2914710"/>
    <lineage>
        <taxon>Bacteria</taxon>
        <taxon>Pseudomonadati</taxon>
        <taxon>Pseudomonadota</taxon>
        <taxon>Betaproteobacteria</taxon>
        <taxon>Burkholderiales</taxon>
        <taxon>Sphaerotilaceae</taxon>
        <taxon>Sphaerotilus</taxon>
    </lineage>
</organism>
<name>A0ABM7YH03_9BURK</name>
<dbReference type="SUPFAM" id="SSF55486">
    <property type="entry name" value="Metalloproteases ('zincins'), catalytic domain"/>
    <property type="match status" value="1"/>
</dbReference>
<dbReference type="Gene3D" id="2.30.42.10">
    <property type="match status" value="1"/>
</dbReference>
<dbReference type="InterPro" id="IPR040756">
    <property type="entry name" value="Peptidase_M61_N"/>
</dbReference>
<gene>
    <name evidence="2" type="ORF">CATMQ487_04530</name>
</gene>
<dbReference type="Pfam" id="PF05299">
    <property type="entry name" value="Peptidase_M61"/>
    <property type="match status" value="1"/>
</dbReference>
<keyword evidence="3" id="KW-1185">Reference proteome</keyword>
<dbReference type="Gene3D" id="1.10.390.10">
    <property type="entry name" value="Neutral Protease Domain 2"/>
    <property type="match status" value="1"/>
</dbReference>
<protein>
    <submittedName>
        <fullName evidence="2">Peptidase</fullName>
    </submittedName>
</protein>
<evidence type="ECO:0000259" key="1">
    <source>
        <dbReference type="SMART" id="SM00228"/>
    </source>
</evidence>
<dbReference type="SMART" id="SM00228">
    <property type="entry name" value="PDZ"/>
    <property type="match status" value="1"/>
</dbReference>
<dbReference type="InterPro" id="IPR036034">
    <property type="entry name" value="PDZ_sf"/>
</dbReference>
<dbReference type="InterPro" id="IPR027268">
    <property type="entry name" value="Peptidase_M4/M1_CTD_sf"/>
</dbReference>
<dbReference type="SUPFAM" id="SSF50156">
    <property type="entry name" value="PDZ domain-like"/>
    <property type="match status" value="1"/>
</dbReference>
<dbReference type="PIRSF" id="PIRSF016493">
    <property type="entry name" value="Glycyl_aminpptds"/>
    <property type="match status" value="1"/>
</dbReference>
<dbReference type="EMBL" id="AP025730">
    <property type="protein sequence ID" value="BDI03483.1"/>
    <property type="molecule type" value="Genomic_DNA"/>
</dbReference>
<dbReference type="InterPro" id="IPR001478">
    <property type="entry name" value="PDZ"/>
</dbReference>
<dbReference type="InterPro" id="IPR024191">
    <property type="entry name" value="Peptidase_M61"/>
</dbReference>
<dbReference type="InterPro" id="IPR007963">
    <property type="entry name" value="Peptidase_M61_catalytic"/>
</dbReference>
<dbReference type="Proteomes" id="UP001057498">
    <property type="component" value="Chromosome"/>
</dbReference>
<evidence type="ECO:0000313" key="3">
    <source>
        <dbReference type="Proteomes" id="UP001057498"/>
    </source>
</evidence>
<reference evidence="2" key="1">
    <citation type="submission" date="2022-04" db="EMBL/GenBank/DDBJ databases">
        <title>Whole genome sequence of Sphaerotilus sp. FB-5.</title>
        <authorList>
            <person name="Takeda M."/>
            <person name="Narihara S."/>
            <person name="Akimoto M."/>
            <person name="Akimoto R."/>
            <person name="Nishiyashiki S."/>
            <person name="Murakami T."/>
        </authorList>
    </citation>
    <scope>NUCLEOTIDE SEQUENCE</scope>
    <source>
        <strain evidence="2">FB-5</strain>
    </source>
</reference>